<dbReference type="SUPFAM" id="SSF46785">
    <property type="entry name" value="Winged helix' DNA-binding domain"/>
    <property type="match status" value="1"/>
</dbReference>
<dbReference type="SMART" id="SM00346">
    <property type="entry name" value="HTH_ICLR"/>
    <property type="match status" value="1"/>
</dbReference>
<dbReference type="InterPro" id="IPR005471">
    <property type="entry name" value="Tscrpt_reg_IclR_N"/>
</dbReference>
<keyword evidence="7" id="KW-1185">Reference proteome</keyword>
<keyword evidence="2" id="KW-0238">DNA-binding</keyword>
<keyword evidence="1" id="KW-0805">Transcription regulation</keyword>
<evidence type="ECO:0000256" key="3">
    <source>
        <dbReference type="ARBA" id="ARBA00023163"/>
    </source>
</evidence>
<dbReference type="PROSITE" id="PS51078">
    <property type="entry name" value="ICLR_ED"/>
    <property type="match status" value="1"/>
</dbReference>
<evidence type="ECO:0000313" key="6">
    <source>
        <dbReference type="EMBL" id="MER5173078.1"/>
    </source>
</evidence>
<dbReference type="InterPro" id="IPR036388">
    <property type="entry name" value="WH-like_DNA-bd_sf"/>
</dbReference>
<dbReference type="Pfam" id="PF09339">
    <property type="entry name" value="HTH_IclR"/>
    <property type="match status" value="1"/>
</dbReference>
<dbReference type="InterPro" id="IPR050707">
    <property type="entry name" value="HTH_MetabolicPath_Reg"/>
</dbReference>
<name>A0ABV1SJJ4_9RHOB</name>
<gene>
    <name evidence="6" type="ORF">VSX56_14995</name>
</gene>
<organism evidence="6 7">
    <name type="scientific">Thioclava kandeliae</name>
    <dbReference type="NCBI Taxonomy" id="3070818"/>
    <lineage>
        <taxon>Bacteria</taxon>
        <taxon>Pseudomonadati</taxon>
        <taxon>Pseudomonadota</taxon>
        <taxon>Alphaproteobacteria</taxon>
        <taxon>Rhodobacterales</taxon>
        <taxon>Paracoccaceae</taxon>
        <taxon>Thioclava</taxon>
    </lineage>
</organism>
<protein>
    <submittedName>
        <fullName evidence="6">IclR family transcriptional regulator C-terminal domain-containing protein</fullName>
    </submittedName>
</protein>
<reference evidence="6 7" key="1">
    <citation type="submission" date="2024-01" db="EMBL/GenBank/DDBJ databases">
        <authorList>
            <person name="Deng Y."/>
            <person name="Su J."/>
        </authorList>
    </citation>
    <scope>NUCLEOTIDE SEQUENCE [LARGE SCALE GENOMIC DNA]</scope>
    <source>
        <strain evidence="6 7">CPCC 100088</strain>
    </source>
</reference>
<feature type="domain" description="HTH iclR-type" evidence="4">
    <location>
        <begin position="11"/>
        <end position="72"/>
    </location>
</feature>
<evidence type="ECO:0000259" key="4">
    <source>
        <dbReference type="PROSITE" id="PS51077"/>
    </source>
</evidence>
<evidence type="ECO:0000259" key="5">
    <source>
        <dbReference type="PROSITE" id="PS51078"/>
    </source>
</evidence>
<dbReference type="Gene3D" id="1.10.10.10">
    <property type="entry name" value="Winged helix-like DNA-binding domain superfamily/Winged helix DNA-binding domain"/>
    <property type="match status" value="1"/>
</dbReference>
<dbReference type="Pfam" id="PF01614">
    <property type="entry name" value="IclR_C"/>
    <property type="match status" value="1"/>
</dbReference>
<evidence type="ECO:0000256" key="2">
    <source>
        <dbReference type="ARBA" id="ARBA00023125"/>
    </source>
</evidence>
<dbReference type="PANTHER" id="PTHR30136:SF7">
    <property type="entry name" value="HTH-TYPE TRANSCRIPTIONAL REGULATOR KDGR-RELATED"/>
    <property type="match status" value="1"/>
</dbReference>
<dbReference type="SUPFAM" id="SSF55781">
    <property type="entry name" value="GAF domain-like"/>
    <property type="match status" value="1"/>
</dbReference>
<dbReference type="EMBL" id="JAYWLC010000014">
    <property type="protein sequence ID" value="MER5173078.1"/>
    <property type="molecule type" value="Genomic_DNA"/>
</dbReference>
<dbReference type="InterPro" id="IPR029016">
    <property type="entry name" value="GAF-like_dom_sf"/>
</dbReference>
<sequence>MDEKAQKSDNVASVLKVFAVLETLSQDQQASLATIAQHAMTSKSTTHRLLQTMVDLGYVSQDPETERYGLTMKLFSVAARALKQESDLLQVADRAMGQLSRATGESINLGVLDAGEQRVVYIHGYPSMYNLAMKCTTGMRNPLHSTSLGKALLAFRDPQEIEERLAQMQFEPCAPNTIATPETLLEQLATVREQGIAEEIEESEAGVRCMAVPLRNHLGKSVGAISIAFPLFRFDPARREDYIAMLRDAGADVSRALGYEPD</sequence>
<reference evidence="6 7" key="2">
    <citation type="submission" date="2024-06" db="EMBL/GenBank/DDBJ databases">
        <title>Thioclava kandeliae sp. nov. from a rhizosphere soil sample of Kandelia candel in a mangrove.</title>
        <authorList>
            <person name="Mu T."/>
        </authorList>
    </citation>
    <scope>NUCLEOTIDE SEQUENCE [LARGE SCALE GENOMIC DNA]</scope>
    <source>
        <strain evidence="6 7">CPCC 100088</strain>
    </source>
</reference>
<evidence type="ECO:0000256" key="1">
    <source>
        <dbReference type="ARBA" id="ARBA00023015"/>
    </source>
</evidence>
<keyword evidence="3" id="KW-0804">Transcription</keyword>
<accession>A0ABV1SJJ4</accession>
<dbReference type="RefSeq" id="WP_350938303.1">
    <property type="nucleotide sequence ID" value="NZ_JAYWLC010000014.1"/>
</dbReference>
<dbReference type="PROSITE" id="PS51077">
    <property type="entry name" value="HTH_ICLR"/>
    <property type="match status" value="1"/>
</dbReference>
<feature type="domain" description="IclR-ED" evidence="5">
    <location>
        <begin position="73"/>
        <end position="259"/>
    </location>
</feature>
<evidence type="ECO:0000313" key="7">
    <source>
        <dbReference type="Proteomes" id="UP001438953"/>
    </source>
</evidence>
<dbReference type="PANTHER" id="PTHR30136">
    <property type="entry name" value="HELIX-TURN-HELIX TRANSCRIPTIONAL REGULATOR, ICLR FAMILY"/>
    <property type="match status" value="1"/>
</dbReference>
<comment type="caution">
    <text evidence="6">The sequence shown here is derived from an EMBL/GenBank/DDBJ whole genome shotgun (WGS) entry which is preliminary data.</text>
</comment>
<dbReference type="InterPro" id="IPR014757">
    <property type="entry name" value="Tscrpt_reg_IclR_C"/>
</dbReference>
<dbReference type="Proteomes" id="UP001438953">
    <property type="component" value="Unassembled WGS sequence"/>
</dbReference>
<dbReference type="InterPro" id="IPR036390">
    <property type="entry name" value="WH_DNA-bd_sf"/>
</dbReference>
<dbReference type="Gene3D" id="3.30.450.40">
    <property type="match status" value="1"/>
</dbReference>
<proteinExistence type="predicted"/>